<gene>
    <name evidence="2" type="ORF">Tdes44962_MAKER09381</name>
</gene>
<dbReference type="Proteomes" id="UP001138500">
    <property type="component" value="Unassembled WGS sequence"/>
</dbReference>
<dbReference type="PANTHER" id="PTHR42087:SF2">
    <property type="match status" value="1"/>
</dbReference>
<reference evidence="2 3" key="1">
    <citation type="journal article" date="2018" name="IMA Fungus">
        <title>IMA Genome-F 10: Nine draft genome sequences of Claviceps purpurea s.lat., including C. arundinis, C. humidiphila, and C. cf. spartinae, pseudomolecules for the pitch canker pathogen Fusarium circinatum, draft genome of Davidsoniella eucalypti, Grosmannia galeiformis, Quambalaria eucalypti, and Teratosphaeria destructans.</title>
        <authorList>
            <person name="Wingfield B.D."/>
            <person name="Liu M."/>
            <person name="Nguyen H.D."/>
            <person name="Lane F.A."/>
            <person name="Morgan S.W."/>
            <person name="De Vos L."/>
            <person name="Wilken P.M."/>
            <person name="Duong T.A."/>
            <person name="Aylward J."/>
            <person name="Coetzee M.P."/>
            <person name="Dadej K."/>
            <person name="De Beer Z.W."/>
            <person name="Findlay W."/>
            <person name="Havenga M."/>
            <person name="Kolarik M."/>
            <person name="Menzies J.G."/>
            <person name="Naidoo K."/>
            <person name="Pochopski O."/>
            <person name="Shoukouhi P."/>
            <person name="Santana Q.C."/>
            <person name="Seifert K.A."/>
            <person name="Soal N."/>
            <person name="Steenkamp E.T."/>
            <person name="Tatham C.T."/>
            <person name="van der Nest M.A."/>
            <person name="Wingfield M.J."/>
        </authorList>
    </citation>
    <scope>NUCLEOTIDE SEQUENCE [LARGE SCALE GENOMIC DNA]</scope>
    <source>
        <strain evidence="2">CMW44962</strain>
    </source>
</reference>
<protein>
    <submittedName>
        <fullName evidence="2">Uncharacterized protein</fullName>
    </submittedName>
</protein>
<evidence type="ECO:0000313" key="3">
    <source>
        <dbReference type="Proteomes" id="UP001138500"/>
    </source>
</evidence>
<proteinExistence type="predicted"/>
<feature type="non-terminal residue" evidence="2">
    <location>
        <position position="1"/>
    </location>
</feature>
<keyword evidence="3" id="KW-1185">Reference proteome</keyword>
<evidence type="ECO:0000313" key="2">
    <source>
        <dbReference type="EMBL" id="KAH9828367.1"/>
    </source>
</evidence>
<sequence>RRNYLFAAKHGGWRTCKRQYDIGSGYGGDETVPFMKPLDEARLEELTAAEKAWSAWLAMEDWMPRRAAGANSSQGMGREHSNGRSGGGFGQQQQMQMHGQMPDGVGEVFERQ</sequence>
<dbReference type="OrthoDB" id="5335812at2759"/>
<evidence type="ECO:0000256" key="1">
    <source>
        <dbReference type="SAM" id="MobiDB-lite"/>
    </source>
</evidence>
<dbReference type="PANTHER" id="PTHR42087">
    <property type="entry name" value="ILP IS AN APOPTOSIS INHIBITOR"/>
    <property type="match status" value="1"/>
</dbReference>
<accession>A0A9W7W2Z5</accession>
<comment type="caution">
    <text evidence="2">The sequence shown here is derived from an EMBL/GenBank/DDBJ whole genome shotgun (WGS) entry which is preliminary data.</text>
</comment>
<dbReference type="InterPro" id="IPR053267">
    <property type="entry name" value="Verrucosidin_biosynth-assoc"/>
</dbReference>
<dbReference type="AlphaFoldDB" id="A0A9W7W2Z5"/>
<dbReference type="EMBL" id="RIBY02001634">
    <property type="protein sequence ID" value="KAH9828367.1"/>
    <property type="molecule type" value="Genomic_DNA"/>
</dbReference>
<organism evidence="2 3">
    <name type="scientific">Teratosphaeria destructans</name>
    <dbReference type="NCBI Taxonomy" id="418781"/>
    <lineage>
        <taxon>Eukaryota</taxon>
        <taxon>Fungi</taxon>
        <taxon>Dikarya</taxon>
        <taxon>Ascomycota</taxon>
        <taxon>Pezizomycotina</taxon>
        <taxon>Dothideomycetes</taxon>
        <taxon>Dothideomycetidae</taxon>
        <taxon>Mycosphaerellales</taxon>
        <taxon>Teratosphaeriaceae</taxon>
        <taxon>Teratosphaeria</taxon>
    </lineage>
</organism>
<reference evidence="2 3" key="2">
    <citation type="journal article" date="2021" name="Curr. Genet.">
        <title>Genetic response to nitrogen starvation in the aggressive Eucalyptus foliar pathogen Teratosphaeria destructans.</title>
        <authorList>
            <person name="Havenga M."/>
            <person name="Wingfield B.D."/>
            <person name="Wingfield M.J."/>
            <person name="Dreyer L.L."/>
            <person name="Roets F."/>
            <person name="Aylward J."/>
        </authorList>
    </citation>
    <scope>NUCLEOTIDE SEQUENCE [LARGE SCALE GENOMIC DNA]</scope>
    <source>
        <strain evidence="2">CMW44962</strain>
    </source>
</reference>
<name>A0A9W7W2Z5_9PEZI</name>
<feature type="compositionally biased region" description="Low complexity" evidence="1">
    <location>
        <begin position="91"/>
        <end position="101"/>
    </location>
</feature>
<feature type="region of interest" description="Disordered" evidence="1">
    <location>
        <begin position="67"/>
        <end position="112"/>
    </location>
</feature>